<reference evidence="2" key="1">
    <citation type="submission" date="2024-06" db="EMBL/GenBank/DDBJ databases">
        <title>Multi-omics analyses provide insights into the biosynthesis of the anticancer antibiotic pleurotin in Hohenbuehelia grisea.</title>
        <authorList>
            <person name="Weaver J.A."/>
            <person name="Alberti F."/>
        </authorList>
    </citation>
    <scope>NUCLEOTIDE SEQUENCE [LARGE SCALE GENOMIC DNA]</scope>
    <source>
        <strain evidence="2">T-177</strain>
    </source>
</reference>
<gene>
    <name evidence="1" type="ORF">HGRIS_002934</name>
</gene>
<protein>
    <submittedName>
        <fullName evidence="1">Uncharacterized protein</fullName>
    </submittedName>
</protein>
<evidence type="ECO:0000313" key="2">
    <source>
        <dbReference type="Proteomes" id="UP001556367"/>
    </source>
</evidence>
<dbReference type="Proteomes" id="UP001556367">
    <property type="component" value="Unassembled WGS sequence"/>
</dbReference>
<keyword evidence="2" id="KW-1185">Reference proteome</keyword>
<sequence>MRILIKPPLVFAGSSSSRGVYDENLPSLGLSSASATEGLTDDASLIKIRARSSSAPSFPPRHGAKAFASANTGQVMLLLGRHQCKLLRHFINRLSCGESLEMLLDTFANL</sequence>
<evidence type="ECO:0000313" key="1">
    <source>
        <dbReference type="EMBL" id="KAL0956823.1"/>
    </source>
</evidence>
<organism evidence="1 2">
    <name type="scientific">Hohenbuehelia grisea</name>
    <dbReference type="NCBI Taxonomy" id="104357"/>
    <lineage>
        <taxon>Eukaryota</taxon>
        <taxon>Fungi</taxon>
        <taxon>Dikarya</taxon>
        <taxon>Basidiomycota</taxon>
        <taxon>Agaricomycotina</taxon>
        <taxon>Agaricomycetes</taxon>
        <taxon>Agaricomycetidae</taxon>
        <taxon>Agaricales</taxon>
        <taxon>Pleurotineae</taxon>
        <taxon>Pleurotaceae</taxon>
        <taxon>Hohenbuehelia</taxon>
    </lineage>
</organism>
<accession>A0ABR3JLZ1</accession>
<dbReference type="EMBL" id="JASNQZ010000006">
    <property type="protein sequence ID" value="KAL0956823.1"/>
    <property type="molecule type" value="Genomic_DNA"/>
</dbReference>
<comment type="caution">
    <text evidence="1">The sequence shown here is derived from an EMBL/GenBank/DDBJ whole genome shotgun (WGS) entry which is preliminary data.</text>
</comment>
<proteinExistence type="predicted"/>
<name>A0ABR3JLZ1_9AGAR</name>